<dbReference type="GO" id="GO:0003676">
    <property type="term" value="F:nucleic acid binding"/>
    <property type="evidence" value="ECO:0007669"/>
    <property type="project" value="InterPro"/>
</dbReference>
<comment type="caution">
    <text evidence="1">The sequence shown here is derived from an EMBL/GenBank/DDBJ whole genome shotgun (WGS) entry which is preliminary data.</text>
</comment>
<accession>A0A8H5G558</accession>
<dbReference type="AlphaFoldDB" id="A0A8H5G558"/>
<dbReference type="InterPro" id="IPR035979">
    <property type="entry name" value="RBD_domain_sf"/>
</dbReference>
<evidence type="ECO:0000313" key="1">
    <source>
        <dbReference type="EMBL" id="KAF5358441.1"/>
    </source>
</evidence>
<dbReference type="EMBL" id="JAACJO010000005">
    <property type="protein sequence ID" value="KAF5358441.1"/>
    <property type="molecule type" value="Genomic_DNA"/>
</dbReference>
<keyword evidence="2" id="KW-1185">Reference proteome</keyword>
<dbReference type="SUPFAM" id="SSF54928">
    <property type="entry name" value="RNA-binding domain, RBD"/>
    <property type="match status" value="1"/>
</dbReference>
<sequence>MLQSAQTAARRILASRGDREALKKAGHIILRNVPRTATPADIRREINKVGVRGVYDIAIDYEYFKPAERAILTLVSPNYLQDNLRALNNLAISGISIQASPYITKTEVPTRQRMRGHQGRLKAAQRGALTGHGPRAGIANNETTVVLGGLPARTSTGRLASELKKFQIAQSAKGEPQIVKLSLPPDTFSMTAKFLITLTSTTEAHRFVRKLHASYFRLYGEEIPVTAKLIL</sequence>
<reference evidence="1 2" key="1">
    <citation type="journal article" date="2020" name="ISME J.">
        <title>Uncovering the hidden diversity of litter-decomposition mechanisms in mushroom-forming fungi.</title>
        <authorList>
            <person name="Floudas D."/>
            <person name="Bentzer J."/>
            <person name="Ahren D."/>
            <person name="Johansson T."/>
            <person name="Persson P."/>
            <person name="Tunlid A."/>
        </authorList>
    </citation>
    <scope>NUCLEOTIDE SEQUENCE [LARGE SCALE GENOMIC DNA]</scope>
    <source>
        <strain evidence="1 2">CBS 146.42</strain>
    </source>
</reference>
<evidence type="ECO:0000313" key="2">
    <source>
        <dbReference type="Proteomes" id="UP000559027"/>
    </source>
</evidence>
<gene>
    <name evidence="1" type="ORF">D9756_001923</name>
</gene>
<dbReference type="OrthoDB" id="5541797at2759"/>
<proteinExistence type="predicted"/>
<name>A0A8H5G558_9AGAR</name>
<dbReference type="Proteomes" id="UP000559027">
    <property type="component" value="Unassembled WGS sequence"/>
</dbReference>
<organism evidence="1 2">
    <name type="scientific">Leucocoprinus leucothites</name>
    <dbReference type="NCBI Taxonomy" id="201217"/>
    <lineage>
        <taxon>Eukaryota</taxon>
        <taxon>Fungi</taxon>
        <taxon>Dikarya</taxon>
        <taxon>Basidiomycota</taxon>
        <taxon>Agaricomycotina</taxon>
        <taxon>Agaricomycetes</taxon>
        <taxon>Agaricomycetidae</taxon>
        <taxon>Agaricales</taxon>
        <taxon>Agaricineae</taxon>
        <taxon>Agaricaceae</taxon>
        <taxon>Leucocoprinus</taxon>
    </lineage>
</organism>
<protein>
    <submittedName>
        <fullName evidence="1">Uncharacterized protein</fullName>
    </submittedName>
</protein>